<dbReference type="InterPro" id="IPR035897">
    <property type="entry name" value="Toll_tir_struct_dom_sf"/>
</dbReference>
<evidence type="ECO:0000256" key="2">
    <source>
        <dbReference type="ARBA" id="ARBA00022801"/>
    </source>
</evidence>
<name>A0A2I0KBM1_PUNGR</name>
<evidence type="ECO:0000256" key="1">
    <source>
        <dbReference type="ARBA" id="ARBA00011982"/>
    </source>
</evidence>
<comment type="catalytic activity">
    <reaction evidence="4">
        <text>NAD(+) + H2O = ADP-D-ribose + nicotinamide + H(+)</text>
        <dbReference type="Rhea" id="RHEA:16301"/>
        <dbReference type="ChEBI" id="CHEBI:15377"/>
        <dbReference type="ChEBI" id="CHEBI:15378"/>
        <dbReference type="ChEBI" id="CHEBI:17154"/>
        <dbReference type="ChEBI" id="CHEBI:57540"/>
        <dbReference type="ChEBI" id="CHEBI:57967"/>
        <dbReference type="EC" id="3.2.2.6"/>
    </reaction>
    <physiologicalReaction direction="left-to-right" evidence="4">
        <dbReference type="Rhea" id="RHEA:16302"/>
    </physiologicalReaction>
</comment>
<keyword evidence="7" id="KW-1185">Reference proteome</keyword>
<dbReference type="GO" id="GO:0061809">
    <property type="term" value="F:NAD+ nucleosidase activity, cyclic ADP-ribose generating"/>
    <property type="evidence" value="ECO:0007669"/>
    <property type="project" value="UniProtKB-EC"/>
</dbReference>
<gene>
    <name evidence="6" type="ORF">CRG98_013680</name>
</gene>
<dbReference type="EMBL" id="PGOL01000702">
    <property type="protein sequence ID" value="PKI65931.1"/>
    <property type="molecule type" value="Genomic_DNA"/>
</dbReference>
<dbReference type="InterPro" id="IPR000157">
    <property type="entry name" value="TIR_dom"/>
</dbReference>
<keyword evidence="2" id="KW-0378">Hydrolase</keyword>
<dbReference type="GO" id="GO:0007165">
    <property type="term" value="P:signal transduction"/>
    <property type="evidence" value="ECO:0007669"/>
    <property type="project" value="InterPro"/>
</dbReference>
<organism evidence="6 7">
    <name type="scientific">Punica granatum</name>
    <name type="common">Pomegranate</name>
    <dbReference type="NCBI Taxonomy" id="22663"/>
    <lineage>
        <taxon>Eukaryota</taxon>
        <taxon>Viridiplantae</taxon>
        <taxon>Streptophyta</taxon>
        <taxon>Embryophyta</taxon>
        <taxon>Tracheophyta</taxon>
        <taxon>Spermatophyta</taxon>
        <taxon>Magnoliopsida</taxon>
        <taxon>eudicotyledons</taxon>
        <taxon>Gunneridae</taxon>
        <taxon>Pentapetalae</taxon>
        <taxon>rosids</taxon>
        <taxon>malvids</taxon>
        <taxon>Myrtales</taxon>
        <taxon>Lythraceae</taxon>
        <taxon>Punica</taxon>
    </lineage>
</organism>
<evidence type="ECO:0000259" key="5">
    <source>
        <dbReference type="PROSITE" id="PS50104"/>
    </source>
</evidence>
<dbReference type="Proteomes" id="UP000233551">
    <property type="component" value="Unassembled WGS sequence"/>
</dbReference>
<dbReference type="SUPFAM" id="SSF52200">
    <property type="entry name" value="Toll/Interleukin receptor TIR domain"/>
    <property type="match status" value="1"/>
</dbReference>
<evidence type="ECO:0000256" key="3">
    <source>
        <dbReference type="ARBA" id="ARBA00023027"/>
    </source>
</evidence>
<dbReference type="AlphaFoldDB" id="A0A2I0KBM1"/>
<comment type="caution">
    <text evidence="6">The sequence shown here is derived from an EMBL/GenBank/DDBJ whole genome shotgun (WGS) entry which is preliminary data.</text>
</comment>
<accession>A0A2I0KBM1</accession>
<sequence>MRAIKQSKISIPIFSKGYTSSKWCLKEVAEMVKLKDETKHMIMPIFLDVTPDEVKYQTGSYAKAFTQHEENYDFETVQEWRNALQEFSIG</sequence>
<dbReference type="Pfam" id="PF01582">
    <property type="entry name" value="TIR"/>
    <property type="match status" value="1"/>
</dbReference>
<proteinExistence type="predicted"/>
<dbReference type="PROSITE" id="PS50104">
    <property type="entry name" value="TIR"/>
    <property type="match status" value="1"/>
</dbReference>
<keyword evidence="3" id="KW-0520">NAD</keyword>
<dbReference type="EC" id="3.2.2.6" evidence="1"/>
<dbReference type="Gene3D" id="3.40.50.10140">
    <property type="entry name" value="Toll/interleukin-1 receptor homology (TIR) domain"/>
    <property type="match status" value="1"/>
</dbReference>
<dbReference type="PANTHER" id="PTHR32009">
    <property type="entry name" value="TMV RESISTANCE PROTEIN N-LIKE"/>
    <property type="match status" value="1"/>
</dbReference>
<dbReference type="PANTHER" id="PTHR32009:SF39">
    <property type="entry name" value="TIR DOMAIN-CONTAINING PROTEIN"/>
    <property type="match status" value="1"/>
</dbReference>
<evidence type="ECO:0000313" key="6">
    <source>
        <dbReference type="EMBL" id="PKI65931.1"/>
    </source>
</evidence>
<protein>
    <recommendedName>
        <fullName evidence="1">ADP-ribosyl cyclase/cyclic ADP-ribose hydrolase</fullName>
        <ecNumber evidence="1">3.2.2.6</ecNumber>
    </recommendedName>
</protein>
<feature type="domain" description="TIR" evidence="5">
    <location>
        <begin position="1"/>
        <end position="88"/>
    </location>
</feature>
<evidence type="ECO:0000256" key="4">
    <source>
        <dbReference type="ARBA" id="ARBA00047304"/>
    </source>
</evidence>
<reference evidence="6 7" key="1">
    <citation type="submission" date="2017-11" db="EMBL/GenBank/DDBJ databases">
        <title>De-novo sequencing of pomegranate (Punica granatum L.) genome.</title>
        <authorList>
            <person name="Akparov Z."/>
            <person name="Amiraslanov A."/>
            <person name="Hajiyeva S."/>
            <person name="Abbasov M."/>
            <person name="Kaur K."/>
            <person name="Hamwieh A."/>
            <person name="Solovyev V."/>
            <person name="Salamov A."/>
            <person name="Braich B."/>
            <person name="Kosarev P."/>
            <person name="Mahmoud A."/>
            <person name="Hajiyev E."/>
            <person name="Babayeva S."/>
            <person name="Izzatullayeva V."/>
            <person name="Mammadov A."/>
            <person name="Mammadov A."/>
            <person name="Sharifova S."/>
            <person name="Ojaghi J."/>
            <person name="Eynullazada K."/>
            <person name="Bayramov B."/>
            <person name="Abdulazimova A."/>
            <person name="Shahmuradov I."/>
        </authorList>
    </citation>
    <scope>NUCLEOTIDE SEQUENCE [LARGE SCALE GENOMIC DNA]</scope>
    <source>
        <strain evidence="7">cv. AG2017</strain>
        <tissue evidence="6">Leaf</tissue>
    </source>
</reference>
<evidence type="ECO:0000313" key="7">
    <source>
        <dbReference type="Proteomes" id="UP000233551"/>
    </source>
</evidence>